<name>A0A6J4VPY9_9BACT</name>
<feature type="non-terminal residue" evidence="2">
    <location>
        <position position="1"/>
    </location>
</feature>
<accession>A0A6J4VPY9</accession>
<feature type="non-terminal residue" evidence="2">
    <location>
        <position position="73"/>
    </location>
</feature>
<proteinExistence type="predicted"/>
<sequence>CSRARRARCRPTSPCCRSTRERFHTPAIAIASSDPPRSPAPRESPRRRHVATAPRCRTLTAARGWASSLRRTR</sequence>
<evidence type="ECO:0000313" key="2">
    <source>
        <dbReference type="EMBL" id="CAA9583534.1"/>
    </source>
</evidence>
<dbReference type="EMBL" id="CADCWJ010000806">
    <property type="protein sequence ID" value="CAA9583534.1"/>
    <property type="molecule type" value="Genomic_DNA"/>
</dbReference>
<feature type="region of interest" description="Disordered" evidence="1">
    <location>
        <begin position="26"/>
        <end position="52"/>
    </location>
</feature>
<dbReference type="AlphaFoldDB" id="A0A6J4VPY9"/>
<reference evidence="2" key="1">
    <citation type="submission" date="2020-02" db="EMBL/GenBank/DDBJ databases">
        <authorList>
            <person name="Meier V. D."/>
        </authorList>
    </citation>
    <scope>NUCLEOTIDE SEQUENCE</scope>
    <source>
        <strain evidence="2">AVDCRST_MAG87</strain>
    </source>
</reference>
<feature type="compositionally biased region" description="Low complexity" evidence="1">
    <location>
        <begin position="26"/>
        <end position="35"/>
    </location>
</feature>
<organism evidence="2">
    <name type="scientific">uncultured Thermomicrobiales bacterium</name>
    <dbReference type="NCBI Taxonomy" id="1645740"/>
    <lineage>
        <taxon>Bacteria</taxon>
        <taxon>Pseudomonadati</taxon>
        <taxon>Thermomicrobiota</taxon>
        <taxon>Thermomicrobia</taxon>
        <taxon>Thermomicrobiales</taxon>
        <taxon>environmental samples</taxon>
    </lineage>
</organism>
<evidence type="ECO:0000256" key="1">
    <source>
        <dbReference type="SAM" id="MobiDB-lite"/>
    </source>
</evidence>
<gene>
    <name evidence="2" type="ORF">AVDCRST_MAG87-3654</name>
</gene>
<protein>
    <submittedName>
        <fullName evidence="2">Uncharacterized protein</fullName>
    </submittedName>
</protein>